<dbReference type="AlphaFoldDB" id="A0A0C4F9E6"/>
<name>A0A0C4F9E6_PUCT1</name>
<feature type="compositionally biased region" description="Low complexity" evidence="1">
    <location>
        <begin position="99"/>
        <end position="109"/>
    </location>
</feature>
<organism evidence="3 4">
    <name type="scientific">Puccinia triticina (isolate 1-1 / race 1 (BBBD))</name>
    <name type="common">Brown leaf rust fungus</name>
    <dbReference type="NCBI Taxonomy" id="630390"/>
    <lineage>
        <taxon>Eukaryota</taxon>
        <taxon>Fungi</taxon>
        <taxon>Dikarya</taxon>
        <taxon>Basidiomycota</taxon>
        <taxon>Pucciniomycotina</taxon>
        <taxon>Pucciniomycetes</taxon>
        <taxon>Pucciniales</taxon>
        <taxon>Pucciniaceae</taxon>
        <taxon>Puccinia</taxon>
    </lineage>
</organism>
<reference evidence="2" key="2">
    <citation type="submission" date="2016-05" db="EMBL/GenBank/DDBJ databases">
        <title>Comparative analysis highlights variable genome content of wheat rusts and divergence of the mating loci.</title>
        <authorList>
            <person name="Cuomo C.A."/>
            <person name="Bakkeren G."/>
            <person name="Szabo L."/>
            <person name="Khalil H."/>
            <person name="Joly D."/>
            <person name="Goldberg J."/>
            <person name="Young S."/>
            <person name="Zeng Q."/>
            <person name="Fellers J."/>
        </authorList>
    </citation>
    <scope>NUCLEOTIDE SEQUENCE [LARGE SCALE GENOMIC DNA]</scope>
    <source>
        <strain evidence="2">1-1 BBBD Race 1</strain>
    </source>
</reference>
<evidence type="ECO:0000256" key="1">
    <source>
        <dbReference type="SAM" id="MobiDB-lite"/>
    </source>
</evidence>
<keyword evidence="4" id="KW-1185">Reference proteome</keyword>
<protein>
    <submittedName>
        <fullName evidence="2 3">Uncharacterized protein</fullName>
    </submittedName>
</protein>
<feature type="compositionally biased region" description="Basic residues" evidence="1">
    <location>
        <begin position="177"/>
        <end position="187"/>
    </location>
</feature>
<evidence type="ECO:0000313" key="2">
    <source>
        <dbReference type="EMBL" id="OAV87762.1"/>
    </source>
</evidence>
<accession>A0A0C4F9E6</accession>
<reference evidence="2" key="1">
    <citation type="submission" date="2009-11" db="EMBL/GenBank/DDBJ databases">
        <authorList>
            <consortium name="The Broad Institute Genome Sequencing Platform"/>
            <person name="Ward D."/>
            <person name="Feldgarden M."/>
            <person name="Earl A."/>
            <person name="Young S.K."/>
            <person name="Zeng Q."/>
            <person name="Koehrsen M."/>
            <person name="Alvarado L."/>
            <person name="Berlin A."/>
            <person name="Bochicchio J."/>
            <person name="Borenstein D."/>
            <person name="Chapman S.B."/>
            <person name="Chen Z."/>
            <person name="Engels R."/>
            <person name="Freedman E."/>
            <person name="Gellesch M."/>
            <person name="Goldberg J."/>
            <person name="Griggs A."/>
            <person name="Gujja S."/>
            <person name="Heilman E."/>
            <person name="Heiman D."/>
            <person name="Hepburn T."/>
            <person name="Howarth C."/>
            <person name="Jen D."/>
            <person name="Larson L."/>
            <person name="Lewis B."/>
            <person name="Mehta T."/>
            <person name="Park D."/>
            <person name="Pearson M."/>
            <person name="Roberts A."/>
            <person name="Saif S."/>
            <person name="Shea T."/>
            <person name="Shenoy N."/>
            <person name="Sisk P."/>
            <person name="Stolte C."/>
            <person name="Sykes S."/>
            <person name="Thomson T."/>
            <person name="Walk T."/>
            <person name="White J."/>
            <person name="Yandava C."/>
            <person name="Izard J."/>
            <person name="Baranova O.V."/>
            <person name="Blanton J.M."/>
            <person name="Tanner A.C."/>
            <person name="Dewhirst F.E."/>
            <person name="Haas B."/>
            <person name="Nusbaum C."/>
            <person name="Birren B."/>
        </authorList>
    </citation>
    <scope>NUCLEOTIDE SEQUENCE [LARGE SCALE GENOMIC DNA]</scope>
    <source>
        <strain evidence="2">1-1 BBBD Race 1</strain>
    </source>
</reference>
<evidence type="ECO:0000313" key="3">
    <source>
        <dbReference type="EnsemblFungi" id="PTTG_09822-t43_1-p1"/>
    </source>
</evidence>
<dbReference type="EMBL" id="ADAS02000288">
    <property type="protein sequence ID" value="OAV87762.1"/>
    <property type="molecule type" value="Genomic_DNA"/>
</dbReference>
<reference evidence="3 4" key="3">
    <citation type="journal article" date="2017" name="G3 (Bethesda)">
        <title>Comparative analysis highlights variable genome content of wheat rusts and divergence of the mating loci.</title>
        <authorList>
            <person name="Cuomo C.A."/>
            <person name="Bakkeren G."/>
            <person name="Khalil H.B."/>
            <person name="Panwar V."/>
            <person name="Joly D."/>
            <person name="Linning R."/>
            <person name="Sakthikumar S."/>
            <person name="Song X."/>
            <person name="Adiconis X."/>
            <person name="Fan L."/>
            <person name="Goldberg J.M."/>
            <person name="Levin J.Z."/>
            <person name="Young S."/>
            <person name="Zeng Q."/>
            <person name="Anikster Y."/>
            <person name="Bruce M."/>
            <person name="Wang M."/>
            <person name="Yin C."/>
            <person name="McCallum B."/>
            <person name="Szabo L.J."/>
            <person name="Hulbert S."/>
            <person name="Chen X."/>
            <person name="Fellers J.P."/>
        </authorList>
    </citation>
    <scope>NUCLEOTIDE SEQUENCE</scope>
    <source>
        <strain evidence="4">Isolate 1-1 / race 1 (BBBD)</strain>
        <strain evidence="3">isolate 1-1 / race 1 (BBBD)</strain>
    </source>
</reference>
<reference evidence="3" key="4">
    <citation type="submission" date="2025-05" db="UniProtKB">
        <authorList>
            <consortium name="EnsemblFungi"/>
        </authorList>
    </citation>
    <scope>IDENTIFICATION</scope>
    <source>
        <strain evidence="3">isolate 1-1 / race 1 (BBBD)</strain>
    </source>
</reference>
<feature type="region of interest" description="Disordered" evidence="1">
    <location>
        <begin position="99"/>
        <end position="188"/>
    </location>
</feature>
<proteinExistence type="predicted"/>
<sequence>NKAGCYGYGVVVSKVEEKDDTSATTQFNNLLVKIRHTDYDIQTRTSVSFLVQYKVAGNRNLAKTFGLFQVGREVMISGHVAGYSINDRMLQVNALSVSVSSGSTPASGPRPAEALPLTGKTRRPLQIDFESEDEKSDKGPTTAPTPGGAQQEGPADQCKPANNTAAVLAPDQVNPSPKKRKYTKRSKQLPEEIASVVTPETSHEQKAAFAISLVPLCVPIPRFPTTILCHHFPFSL</sequence>
<gene>
    <name evidence="2" type="ORF">PTTG_09822</name>
</gene>
<evidence type="ECO:0000313" key="4">
    <source>
        <dbReference type="Proteomes" id="UP000005240"/>
    </source>
</evidence>
<dbReference type="Proteomes" id="UP000005240">
    <property type="component" value="Unassembled WGS sequence"/>
</dbReference>
<dbReference type="VEuPathDB" id="FungiDB:PTTG_09822"/>
<dbReference type="EnsemblFungi" id="PTTG_09822-t43_1">
    <property type="protein sequence ID" value="PTTG_09822-t43_1-p1"/>
    <property type="gene ID" value="PTTG_09822"/>
</dbReference>